<organism evidence="1 2">
    <name type="scientific">Racocetra persica</name>
    <dbReference type="NCBI Taxonomy" id="160502"/>
    <lineage>
        <taxon>Eukaryota</taxon>
        <taxon>Fungi</taxon>
        <taxon>Fungi incertae sedis</taxon>
        <taxon>Mucoromycota</taxon>
        <taxon>Glomeromycotina</taxon>
        <taxon>Glomeromycetes</taxon>
        <taxon>Diversisporales</taxon>
        <taxon>Gigasporaceae</taxon>
        <taxon>Racocetra</taxon>
    </lineage>
</organism>
<evidence type="ECO:0000313" key="2">
    <source>
        <dbReference type="Proteomes" id="UP000789920"/>
    </source>
</evidence>
<proteinExistence type="predicted"/>
<dbReference type="EMBL" id="CAJVQC010003199">
    <property type="protein sequence ID" value="CAG8522828.1"/>
    <property type="molecule type" value="Genomic_DNA"/>
</dbReference>
<name>A0ACA9LF11_9GLOM</name>
<evidence type="ECO:0000313" key="1">
    <source>
        <dbReference type="EMBL" id="CAG8522828.1"/>
    </source>
</evidence>
<dbReference type="Proteomes" id="UP000789920">
    <property type="component" value="Unassembled WGS sequence"/>
</dbReference>
<protein>
    <submittedName>
        <fullName evidence="1">24349_t:CDS:1</fullName>
    </submittedName>
</protein>
<gene>
    <name evidence="1" type="ORF">RPERSI_LOCUS2781</name>
</gene>
<sequence length="70" mass="7973">MYHRTVSDLLGIELVFQYIKTIAIVHINDITVKANPVPKVKDTVDEDASKVEAKNVDEVVRQAPYNPYPY</sequence>
<comment type="caution">
    <text evidence="1">The sequence shown here is derived from an EMBL/GenBank/DDBJ whole genome shotgun (WGS) entry which is preliminary data.</text>
</comment>
<reference evidence="1" key="1">
    <citation type="submission" date="2021-06" db="EMBL/GenBank/DDBJ databases">
        <authorList>
            <person name="Kallberg Y."/>
            <person name="Tangrot J."/>
            <person name="Rosling A."/>
        </authorList>
    </citation>
    <scope>NUCLEOTIDE SEQUENCE</scope>
    <source>
        <strain evidence="1">MA461A</strain>
    </source>
</reference>
<keyword evidence="2" id="KW-1185">Reference proteome</keyword>
<accession>A0ACA9LF11</accession>